<accession>A0AAN7W0V7</accession>
<feature type="region of interest" description="Disordered" evidence="11">
    <location>
        <begin position="468"/>
        <end position="540"/>
    </location>
</feature>
<dbReference type="InterPro" id="IPR001650">
    <property type="entry name" value="Helicase_C-like"/>
</dbReference>
<comment type="subcellular location">
    <subcellularLocation>
        <location evidence="1">Nucleus</location>
    </subcellularLocation>
</comment>
<feature type="region of interest" description="Disordered" evidence="11">
    <location>
        <begin position="151"/>
        <end position="171"/>
    </location>
</feature>
<evidence type="ECO:0000256" key="11">
    <source>
        <dbReference type="SAM" id="MobiDB-lite"/>
    </source>
</evidence>
<dbReference type="FunFam" id="3.40.50.10810:FF:000014">
    <property type="entry name" value="SWI/SNF-related matrix-associated actin-dependent regulator of chromatin subfamily A containing DEAD/H box 1"/>
    <property type="match status" value="1"/>
</dbReference>
<dbReference type="CDD" id="cd18793">
    <property type="entry name" value="SF2_C_SNF"/>
    <property type="match status" value="1"/>
</dbReference>
<dbReference type="InterPro" id="IPR049730">
    <property type="entry name" value="SNF2/RAD54-like_C"/>
</dbReference>
<proteinExistence type="inferred from homology"/>
<evidence type="ECO:0000256" key="1">
    <source>
        <dbReference type="ARBA" id="ARBA00004123"/>
    </source>
</evidence>
<comment type="caution">
    <text evidence="14">The sequence shown here is derived from an EMBL/GenBank/DDBJ whole genome shotgun (WGS) entry which is preliminary data.</text>
</comment>
<dbReference type="GO" id="GO:0005524">
    <property type="term" value="F:ATP binding"/>
    <property type="evidence" value="ECO:0007669"/>
    <property type="project" value="UniProtKB-KW"/>
</dbReference>
<keyword evidence="9" id="KW-0238">DNA-binding</keyword>
<dbReference type="GO" id="GO:0005634">
    <property type="term" value="C:nucleus"/>
    <property type="evidence" value="ECO:0007669"/>
    <property type="project" value="UniProtKB-SubCell"/>
</dbReference>
<evidence type="ECO:0000256" key="2">
    <source>
        <dbReference type="ARBA" id="ARBA00007025"/>
    </source>
</evidence>
<dbReference type="PROSITE" id="PS51194">
    <property type="entry name" value="HELICASE_CTER"/>
    <property type="match status" value="1"/>
</dbReference>
<reference evidence="15" key="1">
    <citation type="submission" date="2023-07" db="EMBL/GenBank/DDBJ databases">
        <title>A draft genome of Kazachstania heterogenica Y-27499.</title>
        <authorList>
            <person name="Donic C."/>
            <person name="Kralova J.S."/>
            <person name="Fidel L."/>
            <person name="Ben-Dor S."/>
            <person name="Jung S."/>
        </authorList>
    </citation>
    <scope>NUCLEOTIDE SEQUENCE [LARGE SCALE GENOMIC DNA]</scope>
    <source>
        <strain evidence="15">Y27499</strain>
    </source>
</reference>
<dbReference type="PROSITE" id="PS51192">
    <property type="entry name" value="HELICASE_ATP_BIND_1"/>
    <property type="match status" value="1"/>
</dbReference>
<evidence type="ECO:0000256" key="6">
    <source>
        <dbReference type="ARBA" id="ARBA00022806"/>
    </source>
</evidence>
<feature type="compositionally biased region" description="Polar residues" evidence="11">
    <location>
        <begin position="368"/>
        <end position="380"/>
    </location>
</feature>
<dbReference type="Pfam" id="PF00176">
    <property type="entry name" value="SNF2-rel_dom"/>
    <property type="match status" value="1"/>
</dbReference>
<evidence type="ECO:0000256" key="5">
    <source>
        <dbReference type="ARBA" id="ARBA00022801"/>
    </source>
</evidence>
<keyword evidence="10" id="KW-0539">Nucleus</keyword>
<name>A0AAN7W0V7_9SACH</name>
<dbReference type="InterPro" id="IPR038718">
    <property type="entry name" value="SNF2-like_sf"/>
</dbReference>
<keyword evidence="7" id="KW-0067">ATP-binding</keyword>
<dbReference type="InterPro" id="IPR027417">
    <property type="entry name" value="P-loop_NTPase"/>
</dbReference>
<dbReference type="Gene3D" id="3.40.50.300">
    <property type="entry name" value="P-loop containing nucleotide triphosphate hydrolases"/>
    <property type="match status" value="1"/>
</dbReference>
<dbReference type="InterPro" id="IPR014001">
    <property type="entry name" value="Helicase_ATP-bd"/>
</dbReference>
<keyword evidence="8" id="KW-0156">Chromatin regulator</keyword>
<feature type="domain" description="Helicase C-terminal" evidence="13">
    <location>
        <begin position="997"/>
        <end position="1157"/>
    </location>
</feature>
<keyword evidence="6" id="KW-0347">Helicase</keyword>
<feature type="compositionally biased region" description="Acidic residues" evidence="11">
    <location>
        <begin position="287"/>
        <end position="302"/>
    </location>
</feature>
<dbReference type="InterPro" id="IPR000330">
    <property type="entry name" value="SNF2_N"/>
</dbReference>
<feature type="region of interest" description="Disordered" evidence="11">
    <location>
        <begin position="1"/>
        <end position="51"/>
    </location>
</feature>
<dbReference type="FunFam" id="3.40.50.300:FF:002378">
    <property type="entry name" value="ATP-dependent helicase FUN30"/>
    <property type="match status" value="1"/>
</dbReference>
<dbReference type="GO" id="GO:0003677">
    <property type="term" value="F:DNA binding"/>
    <property type="evidence" value="ECO:0007669"/>
    <property type="project" value="UniProtKB-KW"/>
</dbReference>
<evidence type="ECO:0000313" key="14">
    <source>
        <dbReference type="EMBL" id="KAK5778999.1"/>
    </source>
</evidence>
<dbReference type="Proteomes" id="UP001306508">
    <property type="component" value="Unassembled WGS sequence"/>
</dbReference>
<keyword evidence="5" id="KW-0378">Hydrolase</keyword>
<dbReference type="AlphaFoldDB" id="A0AAN7W0V7"/>
<dbReference type="PANTHER" id="PTHR10799">
    <property type="entry name" value="SNF2/RAD54 HELICASE FAMILY"/>
    <property type="match status" value="1"/>
</dbReference>
<dbReference type="Gene3D" id="3.40.50.10810">
    <property type="entry name" value="Tandem AAA-ATPase domain"/>
    <property type="match status" value="1"/>
</dbReference>
<dbReference type="SMART" id="SM00487">
    <property type="entry name" value="DEXDc"/>
    <property type="match status" value="1"/>
</dbReference>
<feature type="compositionally biased region" description="Polar residues" evidence="11">
    <location>
        <begin position="501"/>
        <end position="521"/>
    </location>
</feature>
<evidence type="ECO:0000256" key="9">
    <source>
        <dbReference type="ARBA" id="ARBA00023125"/>
    </source>
</evidence>
<keyword evidence="15" id="KW-1185">Reference proteome</keyword>
<evidence type="ECO:0000259" key="13">
    <source>
        <dbReference type="PROSITE" id="PS51194"/>
    </source>
</evidence>
<feature type="domain" description="Helicase ATP-binding" evidence="12">
    <location>
        <begin position="617"/>
        <end position="785"/>
    </location>
</feature>
<evidence type="ECO:0000256" key="4">
    <source>
        <dbReference type="ARBA" id="ARBA00022741"/>
    </source>
</evidence>
<evidence type="ECO:0000256" key="8">
    <source>
        <dbReference type="ARBA" id="ARBA00022853"/>
    </source>
</evidence>
<dbReference type="GO" id="GO:0140658">
    <property type="term" value="F:ATP-dependent chromatin remodeler activity"/>
    <property type="evidence" value="ECO:0007669"/>
    <property type="project" value="UniProtKB-ARBA"/>
</dbReference>
<feature type="region of interest" description="Disordered" evidence="11">
    <location>
        <begin position="232"/>
        <end position="306"/>
    </location>
</feature>
<gene>
    <name evidence="14" type="ORF">RI543_003619</name>
</gene>
<dbReference type="EMBL" id="JAWIZZ010000048">
    <property type="protein sequence ID" value="KAK5778999.1"/>
    <property type="molecule type" value="Genomic_DNA"/>
</dbReference>
<feature type="compositionally biased region" description="Polar residues" evidence="11">
    <location>
        <begin position="236"/>
        <end position="250"/>
    </location>
</feature>
<evidence type="ECO:0000256" key="7">
    <source>
        <dbReference type="ARBA" id="ARBA00022840"/>
    </source>
</evidence>
<feature type="compositionally biased region" description="Basic and acidic residues" evidence="11">
    <location>
        <begin position="270"/>
        <end position="286"/>
    </location>
</feature>
<feature type="compositionally biased region" description="Low complexity" evidence="11">
    <location>
        <begin position="28"/>
        <end position="41"/>
    </location>
</feature>
<evidence type="ECO:0000256" key="10">
    <source>
        <dbReference type="ARBA" id="ARBA00023242"/>
    </source>
</evidence>
<organism evidence="14 15">
    <name type="scientific">Arxiozyma heterogenica</name>
    <dbReference type="NCBI Taxonomy" id="278026"/>
    <lineage>
        <taxon>Eukaryota</taxon>
        <taxon>Fungi</taxon>
        <taxon>Dikarya</taxon>
        <taxon>Ascomycota</taxon>
        <taxon>Saccharomycotina</taxon>
        <taxon>Saccharomycetes</taxon>
        <taxon>Saccharomycetales</taxon>
        <taxon>Saccharomycetaceae</taxon>
        <taxon>Arxiozyma</taxon>
    </lineage>
</organism>
<dbReference type="CDD" id="cd17998">
    <property type="entry name" value="DEXHc_SMARCAD1"/>
    <property type="match status" value="1"/>
</dbReference>
<protein>
    <recommendedName>
        <fullName evidence="3">DNA helicase</fullName>
        <ecNumber evidence="3">3.6.4.12</ecNumber>
    </recommendedName>
</protein>
<comment type="similarity">
    <text evidence="2">Belongs to the SNF2/RAD54 helicase family.</text>
</comment>
<dbReference type="Pfam" id="PF00271">
    <property type="entry name" value="Helicase_C"/>
    <property type="match status" value="1"/>
</dbReference>
<dbReference type="EC" id="3.6.4.12" evidence="3"/>
<evidence type="ECO:0000256" key="3">
    <source>
        <dbReference type="ARBA" id="ARBA00012551"/>
    </source>
</evidence>
<dbReference type="GO" id="GO:0005694">
    <property type="term" value="C:chromosome"/>
    <property type="evidence" value="ECO:0007669"/>
    <property type="project" value="UniProtKB-ARBA"/>
</dbReference>
<feature type="compositionally biased region" description="Low complexity" evidence="11">
    <location>
        <begin position="157"/>
        <end position="166"/>
    </location>
</feature>
<evidence type="ECO:0000259" key="12">
    <source>
        <dbReference type="PROSITE" id="PS51192"/>
    </source>
</evidence>
<keyword evidence="4" id="KW-0547">Nucleotide-binding</keyword>
<feature type="region of interest" description="Disordered" evidence="11">
    <location>
        <begin position="363"/>
        <end position="394"/>
    </location>
</feature>
<dbReference type="GO" id="GO:0016787">
    <property type="term" value="F:hydrolase activity"/>
    <property type="evidence" value="ECO:0007669"/>
    <property type="project" value="UniProtKB-KW"/>
</dbReference>
<sequence>MSGYYGSTRHPHSGDEYDDDNVQVPATSSPQKVIPSSSSSPLKDTDNTDSNTSLLRATFSFKPSIKHHMGDYALNRTASSIQNGMSPKDMQTNLEILQKEYPEFSSTLIQAVFKSNSFDLELSRGRLTRIKQQRSTWSGNSQLNRSNLVSNKYSEDNSNNTTTSNSRSQNEITRRFNSLTSKDSTKIVLNKPKTSIFDRYSNVMKSRKFYNDSFSSNLTNITKRRKLVRGDELENKFNSTKQVHNKSYSKPTELDNARNKLLKTKAQQLMEKESDSDSDGLNRDDIASDDDLDDDEGTDYEDSTTGPIDLDEQILQFLNTADPLDIADLADTTFDKAQVIISKRPYTSLTKFSSMEFLTEKEIEKQNSSENLTNGDNNGSRLRRRGTPKSLRKDGEKFLEKIGESIKGYNAIESLLKRCSSYGNMISNQISKWGVDINASSSSSSSSGNKNLDDEENGLQLMTLNNDEVEEDDNNSGNNKSESGAIAEEFDEEEVKKDSSQQDTEQVENGTSIKQKTNRNLRPNIEDNEVMKSNDDTGSADDEYVEEIDHEDPVDLDEEDDDDDDDDDFVLKRRTKEIKTEQNKTKKLIKFFRGKPRLLSPDLQLKDYQQMGINWLNLLYHNGMSCILADDMGLGKTCQVISFLAYLKQINEPGPHLIIVPSSTLENWLREFKKFCPTLKIEPYYGSQKERGELRDMLENAHDQYDVMVTTYNLAAGNKYDVAFLRKCDFNVIVYDEGHMLKNSMSERFNKLMKIHGNFRLLLTGTPLQNNLRELISLLEFIMPHLFVSKKESLQTIFKQRVRTTDDNKGHNPLLVQNAIERARTMMRPFILRRRKDQVLKHLPAKHTKNIMCEMNELQRKIYDKEIKSVMEQRRAKLAREKEQLEQSIVKKPNKNKTRNKNNVSRNLIMSLRKASIHPLLFRNIYTDSLIDKMSQDILKEPAYAEDGNKGYIMEDMSVMTDFELHSLCCNFPKTLSKYKLKNNEWMESGKITKLKEILKDVIDVKREKILIFSLFTQVLDILEMVLSTLGYKFLRLDGSTQVNERQSLIDRFYEDSTIPVFILSTKAGGFGINLVCANNVVIFDQSFNPHDDRQAADRSHRVGQTKDVTIFTLITKDSIEEKIYQLAKNKLALDTSVSEDDKKAQDAIEKKVSDLLEDIIYKENESLEKKPTDK</sequence>
<dbReference type="SMART" id="SM00490">
    <property type="entry name" value="HELICc"/>
    <property type="match status" value="1"/>
</dbReference>
<dbReference type="GO" id="GO:0003678">
    <property type="term" value="F:DNA helicase activity"/>
    <property type="evidence" value="ECO:0007669"/>
    <property type="project" value="UniProtKB-EC"/>
</dbReference>
<dbReference type="SUPFAM" id="SSF52540">
    <property type="entry name" value="P-loop containing nucleoside triphosphate hydrolases"/>
    <property type="match status" value="2"/>
</dbReference>
<evidence type="ECO:0000313" key="15">
    <source>
        <dbReference type="Proteomes" id="UP001306508"/>
    </source>
</evidence>